<keyword evidence="1" id="KW-0121">Carboxypeptidase</keyword>
<comment type="caution">
    <text evidence="1">The sequence shown here is derived from an EMBL/GenBank/DDBJ whole genome shotgun (WGS) entry which is preliminary data.</text>
</comment>
<keyword evidence="2" id="KW-1185">Reference proteome</keyword>
<dbReference type="Proteomes" id="UP000580043">
    <property type="component" value="Unassembled WGS sequence"/>
</dbReference>
<name>A0A848G6E6_9RHOO</name>
<dbReference type="RefSeq" id="WP_169147366.1">
    <property type="nucleotide sequence ID" value="NZ_JABBGA010000019.1"/>
</dbReference>
<dbReference type="GO" id="GO:0004180">
    <property type="term" value="F:carboxypeptidase activity"/>
    <property type="evidence" value="ECO:0007669"/>
    <property type="project" value="UniProtKB-KW"/>
</dbReference>
<accession>A0A848G6E6</accession>
<evidence type="ECO:0000313" key="1">
    <source>
        <dbReference type="EMBL" id="NML27828.1"/>
    </source>
</evidence>
<evidence type="ECO:0000313" key="2">
    <source>
        <dbReference type="Proteomes" id="UP000580043"/>
    </source>
</evidence>
<sequence>MMMLEAMRGLFWRIPAALSLILAGCIPYPVYKTLQPAATLTVLDESSSPVVGAEVQLVANAYPYGWERSRKIKTTGADGVARFESHRQWRMESLMLHGFQVFFWNWCVRRDGYASFFTAHGNASEFKDVLTVQLVPGVSTPCPEAFR</sequence>
<keyword evidence="1" id="KW-0378">Hydrolase</keyword>
<protein>
    <submittedName>
        <fullName evidence="1">Carboxypeptidase regulatory-like domain-containing protein</fullName>
    </submittedName>
</protein>
<dbReference type="AlphaFoldDB" id="A0A848G6E6"/>
<organism evidence="1 2">
    <name type="scientific">Zoogloea dura</name>
    <dbReference type="NCBI Taxonomy" id="2728840"/>
    <lineage>
        <taxon>Bacteria</taxon>
        <taxon>Pseudomonadati</taxon>
        <taxon>Pseudomonadota</taxon>
        <taxon>Betaproteobacteria</taxon>
        <taxon>Rhodocyclales</taxon>
        <taxon>Zoogloeaceae</taxon>
        <taxon>Zoogloea</taxon>
    </lineage>
</organism>
<proteinExistence type="predicted"/>
<gene>
    <name evidence="1" type="ORF">HHL15_18895</name>
</gene>
<keyword evidence="1" id="KW-0645">Protease</keyword>
<dbReference type="EMBL" id="JABBGA010000019">
    <property type="protein sequence ID" value="NML27828.1"/>
    <property type="molecule type" value="Genomic_DNA"/>
</dbReference>
<reference evidence="1 2" key="1">
    <citation type="submission" date="2020-04" db="EMBL/GenBank/DDBJ databases">
        <title>Zoogloea sp. G-4-1-14 isolated from soil.</title>
        <authorList>
            <person name="Dahal R.H."/>
        </authorList>
    </citation>
    <scope>NUCLEOTIDE SEQUENCE [LARGE SCALE GENOMIC DNA]</scope>
    <source>
        <strain evidence="1 2">G-4-1-14</strain>
    </source>
</reference>